<protein>
    <submittedName>
        <fullName evidence="1">Uncharacterized protein</fullName>
    </submittedName>
</protein>
<dbReference type="AlphaFoldDB" id="A0A433RQ76"/>
<dbReference type="Proteomes" id="UP000288623">
    <property type="component" value="Unassembled WGS sequence"/>
</dbReference>
<organism evidence="1 2">
    <name type="scientific">Candidatus Kurthia intestinigallinarum</name>
    <dbReference type="NCBI Taxonomy" id="1562256"/>
    <lineage>
        <taxon>Bacteria</taxon>
        <taxon>Bacillati</taxon>
        <taxon>Bacillota</taxon>
        <taxon>Bacilli</taxon>
        <taxon>Bacillales</taxon>
        <taxon>Caryophanaceae</taxon>
        <taxon>Kurthia</taxon>
    </lineage>
</organism>
<gene>
    <name evidence="1" type="ORF">QI30_17420</name>
</gene>
<accession>A0A433RQ76</accession>
<comment type="caution">
    <text evidence="1">The sequence shown here is derived from an EMBL/GenBank/DDBJ whole genome shotgun (WGS) entry which is preliminary data.</text>
</comment>
<keyword evidence="2" id="KW-1185">Reference proteome</keyword>
<name>A0A433RQ76_9BACL</name>
<proteinExistence type="predicted"/>
<sequence>MKYIYRTEALTKAPLRQLALIESDVPLCYVSLKLSVVDALIAQCDALLARYQKQLEKNASRFQSMSAVRKQYSDQEKALKSLQSVYDAYRAQETPDTAMALYEHVIRHIEFAAKHIPFIYDANAWLLAKHHVSCASIRAFFDDLYDVSVDVYAANITSDELGIRDGYMTFYMMDTDVLYDFPTMLRTEDLPNFVLNITTYFKKDTMHGKTKSAVIDHAFSRIVQGLALAPLSSEVFLFRPNPAFRVQLSTEKLQLITERKRYTIQRLQSFETIVHTATHYENGRYTRSMEAVESEATPLIEAFEQQPYLACVYNDVASGLQDGAHLPTTIEVIEDLHAFIEEKTTTLPPQQRAFNALLLRHFEKEGSTSCNN</sequence>
<evidence type="ECO:0000313" key="1">
    <source>
        <dbReference type="EMBL" id="RUS52535.1"/>
    </source>
</evidence>
<reference evidence="1 2" key="1">
    <citation type="submission" date="2014-11" db="EMBL/GenBank/DDBJ databases">
        <title>Genome sequence and analysis of novel Kurthia sp.</title>
        <authorList>
            <person name="Lawson J.N."/>
            <person name="Gonzalez J.E."/>
            <person name="Rinauldi L."/>
            <person name="Xuan Z."/>
            <person name="Firman A."/>
            <person name="Shaddox L."/>
            <person name="Trudeau A."/>
            <person name="Shah S."/>
            <person name="Reiman D."/>
        </authorList>
    </citation>
    <scope>NUCLEOTIDE SEQUENCE [LARGE SCALE GENOMIC DNA]</scope>
    <source>
        <strain evidence="1 2">3B1D</strain>
    </source>
</reference>
<dbReference type="EMBL" id="JTFC01000042">
    <property type="protein sequence ID" value="RUS52535.1"/>
    <property type="molecule type" value="Genomic_DNA"/>
</dbReference>
<evidence type="ECO:0000313" key="2">
    <source>
        <dbReference type="Proteomes" id="UP000288623"/>
    </source>
</evidence>
<dbReference type="RefSeq" id="WP_126991876.1">
    <property type="nucleotide sequence ID" value="NZ_JTFC01000042.1"/>
</dbReference>
<dbReference type="OrthoDB" id="2455648at2"/>